<keyword evidence="1" id="KW-0812">Transmembrane</keyword>
<organism evidence="1 2">
    <name type="scientific">Citrus sinensis</name>
    <name type="common">Sweet orange</name>
    <name type="synonym">Citrus aurantium var. sinensis</name>
    <dbReference type="NCBI Taxonomy" id="2711"/>
    <lineage>
        <taxon>Eukaryota</taxon>
        <taxon>Viridiplantae</taxon>
        <taxon>Streptophyta</taxon>
        <taxon>Embryophyta</taxon>
        <taxon>Tracheophyta</taxon>
        <taxon>Spermatophyta</taxon>
        <taxon>Magnoliopsida</taxon>
        <taxon>eudicotyledons</taxon>
        <taxon>Gunneridae</taxon>
        <taxon>Pentapetalae</taxon>
        <taxon>rosids</taxon>
        <taxon>malvids</taxon>
        <taxon>Sapindales</taxon>
        <taxon>Rutaceae</taxon>
        <taxon>Aurantioideae</taxon>
        <taxon>Citrus</taxon>
    </lineage>
</organism>
<name>A0ACB8K0F6_CITSI</name>
<accession>A0ACB8K0F6</accession>
<proteinExistence type="predicted"/>
<reference evidence="2" key="1">
    <citation type="journal article" date="2023" name="Hortic. Res.">
        <title>A chromosome-level phased genome enabling allele-level studies in sweet orange: a case study on citrus Huanglongbing tolerance.</title>
        <authorList>
            <person name="Wu B."/>
            <person name="Yu Q."/>
            <person name="Deng Z."/>
            <person name="Duan Y."/>
            <person name="Luo F."/>
            <person name="Gmitter F. Jr."/>
        </authorList>
    </citation>
    <scope>NUCLEOTIDE SEQUENCE [LARGE SCALE GENOMIC DNA]</scope>
    <source>
        <strain evidence="2">cv. Valencia</strain>
    </source>
</reference>
<gene>
    <name evidence="1" type="ORF">KPL71_018726</name>
</gene>
<sequence length="704" mass="79930">MMNISRGFNGRDLHLKIENILVTKSEAGYKNLNLTLTKFPSISFYSKTSPSPSLECPYNNGDNESKNKLDCLDTDSCPASYADLDEKSEAGADFTSSRASSAQRRRSHSFAPRSRSATIAPIRSRSVTTTLVRSRTVTNDLPGYDSAADIVNYLKPNDNRYCSAFSSCSGAKSYFDLPFCPAGDPILNRMRSTEEIVKGDCFTKTQYELKFKVETVDKILCEKNLKTHEVRKFRDAISKEVDYHMYYNNILLRGVVGIVKEKSLTVDSRTRDYLVKHINFYPYYYENKVVGIYALPDIKSAVDITEDAEISVNFTYSVNWKVKSNPTNSVHQNETAIMIDSEDKESLIFWGAMFCIWLMLLIVAIDPYLQNYFDRYPPRVITLTENGIRYKVHGDDCWRPPYSSLLGAILAIGAQQLLMIILLPFFASLGVFYACDLSQQCQDIFVLILYCISSYFPGYLATQFNGTYTTFGRRECIMQTAVLYTVPVFLTLVVVNSAAWFADIPESATPLGPFVAWGLGNCFFTILGGTRGHPNYEPGKYCATRTTQMVIPWWQSWLISTPAQMLLGGLLPFLFLLGDMDEIYASFLFLKVCGAYFTVFRFFVCIIIMTTVIAIVSTSYQLSCEDFNFWWRSVFRGGSTAIFIFAYGIYFQYRIKKGNLGPLFIFMCYNACFCYALFLILGAVSFYASLYVYGTKKLNLHKRN</sequence>
<protein>
    <submittedName>
        <fullName evidence="1">Transmembrane 9 superfamily member</fullName>
    </submittedName>
</protein>
<comment type="caution">
    <text evidence="1">The sequence shown here is derived from an EMBL/GenBank/DDBJ whole genome shotgun (WGS) entry which is preliminary data.</text>
</comment>
<dbReference type="EMBL" id="CM039175">
    <property type="protein sequence ID" value="KAH9738253.1"/>
    <property type="molecule type" value="Genomic_DNA"/>
</dbReference>
<dbReference type="Proteomes" id="UP000829398">
    <property type="component" value="Chromosome 6"/>
</dbReference>
<evidence type="ECO:0000313" key="2">
    <source>
        <dbReference type="Proteomes" id="UP000829398"/>
    </source>
</evidence>
<keyword evidence="1" id="KW-0472">Membrane</keyword>
<keyword evidence="2" id="KW-1185">Reference proteome</keyword>
<evidence type="ECO:0000313" key="1">
    <source>
        <dbReference type="EMBL" id="KAH9738253.1"/>
    </source>
</evidence>